<dbReference type="EC" id="3.5.1.4" evidence="3"/>
<dbReference type="RefSeq" id="WP_358635007.1">
    <property type="nucleotide sequence ID" value="NZ_JBFACG010000002.1"/>
</dbReference>
<dbReference type="GO" id="GO:0004040">
    <property type="term" value="F:amidase activity"/>
    <property type="evidence" value="ECO:0007669"/>
    <property type="project" value="UniProtKB-EC"/>
</dbReference>
<gene>
    <name evidence="3" type="ORF">ACI2L5_33295</name>
</gene>
<evidence type="ECO:0000259" key="2">
    <source>
        <dbReference type="Pfam" id="PF01425"/>
    </source>
</evidence>
<dbReference type="NCBIfam" id="NF005450">
    <property type="entry name" value="PRK07042.1"/>
    <property type="match status" value="1"/>
</dbReference>
<dbReference type="PANTHER" id="PTHR11895:SF173">
    <property type="entry name" value="GLUTAMYL-TRNA AMIDOTRANSFERASE SUBUNIT A"/>
    <property type="match status" value="1"/>
</dbReference>
<dbReference type="SUPFAM" id="SSF75304">
    <property type="entry name" value="Amidase signature (AS) enzymes"/>
    <property type="match status" value="1"/>
</dbReference>
<evidence type="ECO:0000313" key="3">
    <source>
        <dbReference type="EMBL" id="MFK4269775.1"/>
    </source>
</evidence>
<sequence length="492" mass="51952">MLTEQGLATMPAVEMVAGFADHTLSPVQVHDAVQAVIEAREGVLNAFWVRDPDESRKAALASEARWAAGEPLGPIDGVPVTLKENVARRGVPMPSGNAGTEPVVPEADAPITARVLESGGVVLGSTVMPDWGMLSSGVSSRHGITRSPWNPAWTTGGSSSGAGAAAAGGYGPLHVGTDIGGSIRLPGTWLGLATLKPSYGRIPLDAPYLGRAAGPMARTVADTALFMSVLSRPDPRDWSSLPPQDIDWSAPAGEVRGLRVGVQLDAGCGEPCDAEVNAAVNRAAALFEAAGAVVEPVEPFMSQDLLDDLDLFWRVRSWNDFRELPAEAKLRVHPSIIRWCQGGADVPGTRVLQCYQQIMRIQERTVAATLPYDLVLSPVAPVAAFPAEQPMPFLEDAKTMAHIGFTAPYNMSGQPAATVNCGLTADGRPIGVQLAGRRFDDLGVLRAAAWYERNRPAEAVPHWPDSAPGATTGETTRETTGDKTTTLEGEKP</sequence>
<proteinExistence type="predicted"/>
<accession>A0ABW8LXL7</accession>
<feature type="region of interest" description="Disordered" evidence="1">
    <location>
        <begin position="459"/>
        <end position="492"/>
    </location>
</feature>
<dbReference type="InterPro" id="IPR000120">
    <property type="entry name" value="Amidase"/>
</dbReference>
<dbReference type="Gene3D" id="3.90.1300.10">
    <property type="entry name" value="Amidase signature (AS) domain"/>
    <property type="match status" value="1"/>
</dbReference>
<keyword evidence="3" id="KW-0378">Hydrolase</keyword>
<dbReference type="EMBL" id="JBJDQH010000012">
    <property type="protein sequence ID" value="MFK4269775.1"/>
    <property type="molecule type" value="Genomic_DNA"/>
</dbReference>
<dbReference type="PANTHER" id="PTHR11895">
    <property type="entry name" value="TRANSAMIDASE"/>
    <property type="match status" value="1"/>
</dbReference>
<evidence type="ECO:0000313" key="4">
    <source>
        <dbReference type="Proteomes" id="UP001620295"/>
    </source>
</evidence>
<feature type="domain" description="Amidase" evidence="2">
    <location>
        <begin position="35"/>
        <end position="444"/>
    </location>
</feature>
<evidence type="ECO:0000256" key="1">
    <source>
        <dbReference type="SAM" id="MobiDB-lite"/>
    </source>
</evidence>
<name>A0ABW8LXL7_9ACTN</name>
<dbReference type="Proteomes" id="UP001620295">
    <property type="component" value="Unassembled WGS sequence"/>
</dbReference>
<feature type="compositionally biased region" description="Low complexity" evidence="1">
    <location>
        <begin position="482"/>
        <end position="492"/>
    </location>
</feature>
<organism evidence="3 4">
    <name type="scientific">Streptomyces milbemycinicus</name>
    <dbReference type="NCBI Taxonomy" id="476552"/>
    <lineage>
        <taxon>Bacteria</taxon>
        <taxon>Bacillati</taxon>
        <taxon>Actinomycetota</taxon>
        <taxon>Actinomycetes</taxon>
        <taxon>Kitasatosporales</taxon>
        <taxon>Streptomycetaceae</taxon>
        <taxon>Streptomyces</taxon>
    </lineage>
</organism>
<protein>
    <submittedName>
        <fullName evidence="3">Amidase</fullName>
        <ecNumber evidence="3">3.5.1.4</ecNumber>
    </submittedName>
</protein>
<reference evidence="3 4" key="1">
    <citation type="submission" date="2024-11" db="EMBL/GenBank/DDBJ databases">
        <title>The Natural Products Discovery Center: Release of the First 8490 Sequenced Strains for Exploring Actinobacteria Biosynthetic Diversity.</title>
        <authorList>
            <person name="Kalkreuter E."/>
            <person name="Kautsar S.A."/>
            <person name="Yang D."/>
            <person name="Bader C.D."/>
            <person name="Teijaro C.N."/>
            <person name="Fluegel L."/>
            <person name="Davis C.M."/>
            <person name="Simpson J.R."/>
            <person name="Lauterbach L."/>
            <person name="Steele A.D."/>
            <person name="Gui C."/>
            <person name="Meng S."/>
            <person name="Li G."/>
            <person name="Viehrig K."/>
            <person name="Ye F."/>
            <person name="Su P."/>
            <person name="Kiefer A.F."/>
            <person name="Nichols A."/>
            <person name="Cepeda A.J."/>
            <person name="Yan W."/>
            <person name="Fan B."/>
            <person name="Jiang Y."/>
            <person name="Adhikari A."/>
            <person name="Zheng C.-J."/>
            <person name="Schuster L."/>
            <person name="Cowan T.M."/>
            <person name="Smanski M.J."/>
            <person name="Chevrette M.G."/>
            <person name="De Carvalho L.P.S."/>
            <person name="Shen B."/>
        </authorList>
    </citation>
    <scope>NUCLEOTIDE SEQUENCE [LARGE SCALE GENOMIC DNA]</scope>
    <source>
        <strain evidence="3 4">NPDC020863</strain>
    </source>
</reference>
<dbReference type="Pfam" id="PF01425">
    <property type="entry name" value="Amidase"/>
    <property type="match status" value="1"/>
</dbReference>
<dbReference type="InterPro" id="IPR036928">
    <property type="entry name" value="AS_sf"/>
</dbReference>
<keyword evidence="4" id="KW-1185">Reference proteome</keyword>
<comment type="caution">
    <text evidence="3">The sequence shown here is derived from an EMBL/GenBank/DDBJ whole genome shotgun (WGS) entry which is preliminary data.</text>
</comment>
<dbReference type="InterPro" id="IPR023631">
    <property type="entry name" value="Amidase_dom"/>
</dbReference>